<keyword evidence="3" id="KW-1185">Reference proteome</keyword>
<reference evidence="2 3" key="1">
    <citation type="submission" date="2016-05" db="EMBL/GenBank/DDBJ databases">
        <title>Complete genome sequence of Novosphingobium guangzhouense SA925(T).</title>
        <authorList>
            <person name="Sha S."/>
        </authorList>
    </citation>
    <scope>NUCLEOTIDE SEQUENCE [LARGE SCALE GENOMIC DNA]</scope>
    <source>
        <strain evidence="2 3">SA925</strain>
    </source>
</reference>
<accession>A0A2K2FXY5</accession>
<dbReference type="Proteomes" id="UP000236327">
    <property type="component" value="Unassembled WGS sequence"/>
</dbReference>
<comment type="caution">
    <text evidence="2">The sequence shown here is derived from an EMBL/GenBank/DDBJ whole genome shotgun (WGS) entry which is preliminary data.</text>
</comment>
<proteinExistence type="predicted"/>
<protein>
    <submittedName>
        <fullName evidence="2">Uncharacterized protein</fullName>
    </submittedName>
</protein>
<evidence type="ECO:0000256" key="1">
    <source>
        <dbReference type="SAM" id="MobiDB-lite"/>
    </source>
</evidence>
<feature type="compositionally biased region" description="Basic and acidic residues" evidence="1">
    <location>
        <begin position="12"/>
        <end position="26"/>
    </location>
</feature>
<gene>
    <name evidence="2" type="ORF">A8V01_23010</name>
</gene>
<dbReference type="AlphaFoldDB" id="A0A2K2FXY5"/>
<evidence type="ECO:0000313" key="2">
    <source>
        <dbReference type="EMBL" id="PNU03657.1"/>
    </source>
</evidence>
<name>A0A2K2FXY5_9SPHN</name>
<feature type="region of interest" description="Disordered" evidence="1">
    <location>
        <begin position="1"/>
        <end position="26"/>
    </location>
</feature>
<dbReference type="EMBL" id="LYMM01000046">
    <property type="protein sequence ID" value="PNU03657.1"/>
    <property type="molecule type" value="Genomic_DNA"/>
</dbReference>
<organism evidence="2 3">
    <name type="scientific">Novosphingobium guangzhouense</name>
    <dbReference type="NCBI Taxonomy" id="1850347"/>
    <lineage>
        <taxon>Bacteria</taxon>
        <taxon>Pseudomonadati</taxon>
        <taxon>Pseudomonadota</taxon>
        <taxon>Alphaproteobacteria</taxon>
        <taxon>Sphingomonadales</taxon>
        <taxon>Sphingomonadaceae</taxon>
        <taxon>Novosphingobium</taxon>
    </lineage>
</organism>
<sequence>MAARPRSPPTELWKRPRAGEHSLGERRGSEDYAVIPLSYFYLVNVETNESLAIFSADECHSSNDLAALEGRLRLEHNVDDATNGLALRNSVSARLPTDQIMVLLARQAHRRMRKS</sequence>
<evidence type="ECO:0000313" key="3">
    <source>
        <dbReference type="Proteomes" id="UP000236327"/>
    </source>
</evidence>